<name>A0A699WKP3_TANCI</name>
<feature type="non-terminal residue" evidence="2">
    <location>
        <position position="47"/>
    </location>
</feature>
<proteinExistence type="predicted"/>
<reference evidence="2" key="1">
    <citation type="journal article" date="2019" name="Sci. Rep.">
        <title>Draft genome of Tanacetum cinerariifolium, the natural source of mosquito coil.</title>
        <authorList>
            <person name="Yamashiro T."/>
            <person name="Shiraishi A."/>
            <person name="Satake H."/>
            <person name="Nakayama K."/>
        </authorList>
    </citation>
    <scope>NUCLEOTIDE SEQUENCE</scope>
</reference>
<evidence type="ECO:0000313" key="2">
    <source>
        <dbReference type="EMBL" id="GFD46800.1"/>
    </source>
</evidence>
<sequence>DEEHIDAIDEDDDEDYGTDQGSRSKRQRSDFIDDAAEEEEVEDENEE</sequence>
<accession>A0A699WKP3</accession>
<feature type="region of interest" description="Disordered" evidence="1">
    <location>
        <begin position="1"/>
        <end position="47"/>
    </location>
</feature>
<dbReference type="EMBL" id="BKCJ011683654">
    <property type="protein sequence ID" value="GFD46800.1"/>
    <property type="molecule type" value="Genomic_DNA"/>
</dbReference>
<feature type="non-terminal residue" evidence="2">
    <location>
        <position position="1"/>
    </location>
</feature>
<feature type="compositionally biased region" description="Acidic residues" evidence="1">
    <location>
        <begin position="32"/>
        <end position="47"/>
    </location>
</feature>
<comment type="caution">
    <text evidence="2">The sequence shown here is derived from an EMBL/GenBank/DDBJ whole genome shotgun (WGS) entry which is preliminary data.</text>
</comment>
<organism evidence="2">
    <name type="scientific">Tanacetum cinerariifolium</name>
    <name type="common">Dalmatian daisy</name>
    <name type="synonym">Chrysanthemum cinerariifolium</name>
    <dbReference type="NCBI Taxonomy" id="118510"/>
    <lineage>
        <taxon>Eukaryota</taxon>
        <taxon>Viridiplantae</taxon>
        <taxon>Streptophyta</taxon>
        <taxon>Embryophyta</taxon>
        <taxon>Tracheophyta</taxon>
        <taxon>Spermatophyta</taxon>
        <taxon>Magnoliopsida</taxon>
        <taxon>eudicotyledons</taxon>
        <taxon>Gunneridae</taxon>
        <taxon>Pentapetalae</taxon>
        <taxon>asterids</taxon>
        <taxon>campanulids</taxon>
        <taxon>Asterales</taxon>
        <taxon>Asteraceae</taxon>
        <taxon>Asteroideae</taxon>
        <taxon>Anthemideae</taxon>
        <taxon>Anthemidinae</taxon>
        <taxon>Tanacetum</taxon>
    </lineage>
</organism>
<gene>
    <name evidence="2" type="ORF">Tci_918769</name>
</gene>
<protein>
    <submittedName>
        <fullName evidence="2">Uncharacterized protein</fullName>
    </submittedName>
</protein>
<feature type="compositionally biased region" description="Acidic residues" evidence="1">
    <location>
        <begin position="1"/>
        <end position="17"/>
    </location>
</feature>
<dbReference type="AlphaFoldDB" id="A0A699WKP3"/>
<evidence type="ECO:0000256" key="1">
    <source>
        <dbReference type="SAM" id="MobiDB-lite"/>
    </source>
</evidence>